<evidence type="ECO:0000259" key="15">
    <source>
        <dbReference type="Pfam" id="PF21305"/>
    </source>
</evidence>
<keyword evidence="6 12" id="KW-0732">Signal</keyword>
<evidence type="ECO:0000256" key="12">
    <source>
        <dbReference type="SAM" id="SignalP"/>
    </source>
</evidence>
<keyword evidence="4" id="KW-1134">Transmembrane beta strand</keyword>
<evidence type="ECO:0000313" key="16">
    <source>
        <dbReference type="EMBL" id="AUX49075.1"/>
    </source>
</evidence>
<feature type="region of interest" description="Disordered" evidence="11">
    <location>
        <begin position="308"/>
        <end position="329"/>
    </location>
</feature>
<evidence type="ECO:0000256" key="11">
    <source>
        <dbReference type="SAM" id="MobiDB-lite"/>
    </source>
</evidence>
<evidence type="ECO:0000256" key="2">
    <source>
        <dbReference type="ARBA" id="ARBA00006980"/>
    </source>
</evidence>
<dbReference type="Pfam" id="PF03958">
    <property type="entry name" value="Secretin_N"/>
    <property type="match status" value="3"/>
</dbReference>
<feature type="compositionally biased region" description="Low complexity" evidence="11">
    <location>
        <begin position="58"/>
        <end position="72"/>
    </location>
</feature>
<name>A0A2L0FBU7_SORCE</name>
<evidence type="ECO:0000256" key="8">
    <source>
        <dbReference type="ARBA" id="ARBA00023136"/>
    </source>
</evidence>
<gene>
    <name evidence="16" type="primary">gspD</name>
    <name evidence="16" type="ORF">SOCE26_106200</name>
</gene>
<dbReference type="GO" id="GO:0015628">
    <property type="term" value="P:protein secretion by the type II secretion system"/>
    <property type="evidence" value="ECO:0007669"/>
    <property type="project" value="InterPro"/>
</dbReference>
<keyword evidence="7" id="KW-0653">Protein transport</keyword>
<evidence type="ECO:0000256" key="6">
    <source>
        <dbReference type="ARBA" id="ARBA00022729"/>
    </source>
</evidence>
<dbReference type="Proteomes" id="UP000238348">
    <property type="component" value="Chromosome"/>
</dbReference>
<feature type="domain" description="GspD-like N0" evidence="15">
    <location>
        <begin position="123"/>
        <end position="192"/>
    </location>
</feature>
<feature type="signal peptide" evidence="12">
    <location>
        <begin position="1"/>
        <end position="35"/>
    </location>
</feature>
<evidence type="ECO:0000256" key="1">
    <source>
        <dbReference type="ARBA" id="ARBA00004442"/>
    </source>
</evidence>
<proteinExistence type="inferred from homology"/>
<evidence type="ECO:0000259" key="14">
    <source>
        <dbReference type="Pfam" id="PF03958"/>
    </source>
</evidence>
<dbReference type="InterPro" id="IPR004846">
    <property type="entry name" value="T2SS/T3SS_dom"/>
</dbReference>
<dbReference type="InterPro" id="IPR013356">
    <property type="entry name" value="T2SS_GspD"/>
</dbReference>
<feature type="domain" description="Type II/III secretion system secretin-like" evidence="13">
    <location>
        <begin position="549"/>
        <end position="738"/>
    </location>
</feature>
<dbReference type="GO" id="GO:0009279">
    <property type="term" value="C:cell outer membrane"/>
    <property type="evidence" value="ECO:0007669"/>
    <property type="project" value="UniProtKB-SubCell"/>
</dbReference>
<dbReference type="Pfam" id="PF21305">
    <property type="entry name" value="type_II_gspD_N0"/>
    <property type="match status" value="1"/>
</dbReference>
<dbReference type="PRINTS" id="PR00811">
    <property type="entry name" value="BCTERIALGSPD"/>
</dbReference>
<feature type="domain" description="NolW-like" evidence="14">
    <location>
        <begin position="288"/>
        <end position="363"/>
    </location>
</feature>
<evidence type="ECO:0000256" key="9">
    <source>
        <dbReference type="ARBA" id="ARBA00023237"/>
    </source>
</evidence>
<accession>A0A2L0FBU7</accession>
<feature type="chain" id="PRO_5014655899" evidence="12">
    <location>
        <begin position="36"/>
        <end position="873"/>
    </location>
</feature>
<dbReference type="OrthoDB" id="9775455at2"/>
<dbReference type="InterPro" id="IPR050810">
    <property type="entry name" value="Bact_Secretion_Sys_Channel"/>
</dbReference>
<keyword evidence="3 10" id="KW-0813">Transport</keyword>
<dbReference type="Gene3D" id="3.30.1370.120">
    <property type="match status" value="3"/>
</dbReference>
<feature type="compositionally biased region" description="Basic and acidic residues" evidence="11">
    <location>
        <begin position="795"/>
        <end position="813"/>
    </location>
</feature>
<dbReference type="PANTHER" id="PTHR30332">
    <property type="entry name" value="PROBABLE GENERAL SECRETION PATHWAY PROTEIN D"/>
    <property type="match status" value="1"/>
</dbReference>
<feature type="compositionally biased region" description="Pro residues" evidence="11">
    <location>
        <begin position="845"/>
        <end position="856"/>
    </location>
</feature>
<evidence type="ECO:0000313" key="17">
    <source>
        <dbReference type="Proteomes" id="UP000238348"/>
    </source>
</evidence>
<dbReference type="InterPro" id="IPR038591">
    <property type="entry name" value="NolW-like_sf"/>
</dbReference>
<evidence type="ECO:0000256" key="3">
    <source>
        <dbReference type="ARBA" id="ARBA00022448"/>
    </source>
</evidence>
<keyword evidence="8" id="KW-0472">Membrane</keyword>
<protein>
    <submittedName>
        <fullName evidence="16">General secretion pathway protein GspD</fullName>
    </submittedName>
</protein>
<feature type="compositionally biased region" description="Gly residues" evidence="11">
    <location>
        <begin position="73"/>
        <end position="87"/>
    </location>
</feature>
<evidence type="ECO:0000256" key="5">
    <source>
        <dbReference type="ARBA" id="ARBA00022692"/>
    </source>
</evidence>
<sequence>MVMTTLERSCRLRRRLLAAPVAALVFAAAALPAAAQPANRAAPVLRTPGQTTPPVPARPGAAPTTPGPAAGPGAPGAAGAGAAGAAGAGAAGDAGDDPLAAVKQGVQEIEFKPKPGGYKVSFNLDEADLPELVKAISNITGRRFIYGGKLRQIKATVYAPEKVTVAEAYSAFLSILASNDLTVIPHGRFLKIVETPGAVSETTPVFGTAAPVPAEDRFVTRMYRLSHIDASEAGGLLTKFKSKDGDVSVYPPGNLLIITDTGSNIQRMLRIVEEIDVGGAGDQLWVQPVHYGSAAEVATKLNEIVDPRAAGGAGGRPGRAGGAGGTGARIIPDDRTNSLIITASEPDYLRVLGILKRLDVPQSGEGQVHVLSLQHAGCKELSATLNQVLGGGGGGGGAAVGGRGAARNTPPVPGSTDDIFEGQVKVTCDEASNKLLITSSPHDYAQLRNVIDQLDEPRRQVFIEAVIMDVNVNRSLDFGIGYHAGSPFTGLETDDSVAYGGNNVVRSVGGLPAQLGALALGIRGPDIEGSNDILGTGISIPAFGVVLHALAQDGDSNVLATPHILATDNVPAEISIGQNIPLQTNVGGGGLNQLASLAGGAGAAGALGGLGGLGGLLGGLGGAAARQDVGTKIKVIPHVNDSDQVRLELTEEISDAGAPLEGALGAIPINKRTASTTLVVRDQQTVVIGGLVRDGTTTSETKIPVLGDIPVLGFLFRQRVRTKTKTNLLLVLTPYVIRDQDDLRAIFERKMQERQEFIDRYFVFSDSAAWEPPRDFGRANGLVEDIRQSMLTEEERARLEEEARPKGPREHTPVEPVGLPTFGGKSTGGAGMAPGMLDMDGEVVQPPPPPNGAPPPRPRRVTPPGGRQMERVE</sequence>
<feature type="domain" description="NolW-like" evidence="14">
    <location>
        <begin position="368"/>
        <end position="460"/>
    </location>
</feature>
<feature type="compositionally biased region" description="Gly residues" evidence="11">
    <location>
        <begin position="311"/>
        <end position="327"/>
    </location>
</feature>
<dbReference type="EMBL" id="CP012673">
    <property type="protein sequence ID" value="AUX49075.1"/>
    <property type="molecule type" value="Genomic_DNA"/>
</dbReference>
<dbReference type="InterPro" id="IPR049371">
    <property type="entry name" value="GspD-like_N0"/>
</dbReference>
<evidence type="ECO:0000256" key="7">
    <source>
        <dbReference type="ARBA" id="ARBA00022927"/>
    </source>
</evidence>
<evidence type="ECO:0000259" key="13">
    <source>
        <dbReference type="Pfam" id="PF00263"/>
    </source>
</evidence>
<feature type="domain" description="NolW-like" evidence="14">
    <location>
        <begin position="220"/>
        <end position="279"/>
    </location>
</feature>
<evidence type="ECO:0000256" key="4">
    <source>
        <dbReference type="ARBA" id="ARBA00022452"/>
    </source>
</evidence>
<comment type="subcellular location">
    <subcellularLocation>
        <location evidence="1 10">Cell outer membrane</location>
    </subcellularLocation>
</comment>
<dbReference type="RefSeq" id="WP_104986842.1">
    <property type="nucleotide sequence ID" value="NZ_CP012673.1"/>
</dbReference>
<dbReference type="InterPro" id="IPR001775">
    <property type="entry name" value="GspD/PilQ"/>
</dbReference>
<evidence type="ECO:0000256" key="10">
    <source>
        <dbReference type="RuleBase" id="RU004004"/>
    </source>
</evidence>
<reference evidence="16 17" key="1">
    <citation type="submission" date="2015-09" db="EMBL/GenBank/DDBJ databases">
        <title>Sorangium comparison.</title>
        <authorList>
            <person name="Zaburannyi N."/>
            <person name="Bunk B."/>
            <person name="Overmann J."/>
            <person name="Mueller R."/>
        </authorList>
    </citation>
    <scope>NUCLEOTIDE SEQUENCE [LARGE SCALE GENOMIC DNA]</scope>
    <source>
        <strain evidence="16 17">So ce26</strain>
    </source>
</reference>
<feature type="region of interest" description="Disordered" evidence="11">
    <location>
        <begin position="37"/>
        <end position="87"/>
    </location>
</feature>
<dbReference type="AlphaFoldDB" id="A0A2L0FBU7"/>
<keyword evidence="9" id="KW-0998">Cell outer membrane</keyword>
<dbReference type="InterPro" id="IPR005644">
    <property type="entry name" value="NolW-like"/>
</dbReference>
<dbReference type="PANTHER" id="PTHR30332:SF24">
    <property type="entry name" value="SECRETIN GSPD-RELATED"/>
    <property type="match status" value="1"/>
</dbReference>
<comment type="similarity">
    <text evidence="2">Belongs to the bacterial secretin family. GSP D subfamily.</text>
</comment>
<dbReference type="NCBIfam" id="TIGR02517">
    <property type="entry name" value="type_II_gspD"/>
    <property type="match status" value="1"/>
</dbReference>
<feature type="region of interest" description="Disordered" evidence="11">
    <location>
        <begin position="795"/>
        <end position="873"/>
    </location>
</feature>
<organism evidence="16 17">
    <name type="scientific">Sorangium cellulosum</name>
    <name type="common">Polyangium cellulosum</name>
    <dbReference type="NCBI Taxonomy" id="56"/>
    <lineage>
        <taxon>Bacteria</taxon>
        <taxon>Pseudomonadati</taxon>
        <taxon>Myxococcota</taxon>
        <taxon>Polyangia</taxon>
        <taxon>Polyangiales</taxon>
        <taxon>Polyangiaceae</taxon>
        <taxon>Sorangium</taxon>
    </lineage>
</organism>
<dbReference type="GO" id="GO:0015627">
    <property type="term" value="C:type II protein secretion system complex"/>
    <property type="evidence" value="ECO:0007669"/>
    <property type="project" value="InterPro"/>
</dbReference>
<dbReference type="Pfam" id="PF00263">
    <property type="entry name" value="Secretin"/>
    <property type="match status" value="1"/>
</dbReference>
<keyword evidence="5" id="KW-0812">Transmembrane</keyword>